<keyword evidence="2" id="KW-1133">Transmembrane helix</keyword>
<keyword evidence="2" id="KW-0472">Membrane</keyword>
<feature type="domain" description="EF-hand" evidence="3">
    <location>
        <begin position="9"/>
        <end position="44"/>
    </location>
</feature>
<accession>A0A836BNU1</accession>
<dbReference type="EMBL" id="JAEHOE010000319">
    <property type="protein sequence ID" value="KAG2481948.1"/>
    <property type="molecule type" value="Genomic_DNA"/>
</dbReference>
<evidence type="ECO:0000313" key="4">
    <source>
        <dbReference type="EMBL" id="KAG2481948.1"/>
    </source>
</evidence>
<keyword evidence="2" id="KW-0812">Transmembrane</keyword>
<comment type="caution">
    <text evidence="4">The sequence shown here is derived from an EMBL/GenBank/DDBJ whole genome shotgun (WGS) entry which is preliminary data.</text>
</comment>
<keyword evidence="5" id="KW-1185">Reference proteome</keyword>
<dbReference type="InterPro" id="IPR011992">
    <property type="entry name" value="EF-hand-dom_pair"/>
</dbReference>
<dbReference type="AlphaFoldDB" id="A0A836BNU1"/>
<gene>
    <name evidence="4" type="ORF">HYH03_019092</name>
</gene>
<name>A0A836BNU1_9CHLO</name>
<evidence type="ECO:0000313" key="5">
    <source>
        <dbReference type="Proteomes" id="UP000612055"/>
    </source>
</evidence>
<dbReference type="InterPro" id="IPR018247">
    <property type="entry name" value="EF_Hand_1_Ca_BS"/>
</dbReference>
<sequence>MRLVIALAEVGTKFREVLKAFDKDGDNKITRPELEEVINHLVNHQFKNRIFLYFFLALLTYFLLLAGSLFGVTWAVVYAQKDTTVVNNIIVTKDGHTPLQLRSSDLQRSGNTLVYRASDPKSVATTATLDAKAPVAPSLAYSDLIKIKSLVVQGMDPSAGAVRSRSQVMAGVGSVEALRLPGPTRTALRFHTADGVLLLDSGAWFLEDSGKSSGSGGGNGTGGSSGALLRSAGLLGPAGSGGRTPLQASGESGVAVFVYGIANANLTLPASGCASSATAASCGAGYAACGSPPDWNAFATANFGLCEAVAYGAVPATSSFCC</sequence>
<dbReference type="InterPro" id="IPR002048">
    <property type="entry name" value="EF_hand_dom"/>
</dbReference>
<feature type="transmembrane region" description="Helical" evidence="2">
    <location>
        <begin position="50"/>
        <end position="77"/>
    </location>
</feature>
<keyword evidence="1" id="KW-0106">Calcium</keyword>
<protein>
    <recommendedName>
        <fullName evidence="3">EF-hand domain-containing protein</fullName>
    </recommendedName>
</protein>
<dbReference type="GO" id="GO:0005509">
    <property type="term" value="F:calcium ion binding"/>
    <property type="evidence" value="ECO:0007669"/>
    <property type="project" value="InterPro"/>
</dbReference>
<dbReference type="PROSITE" id="PS00018">
    <property type="entry name" value="EF_HAND_1"/>
    <property type="match status" value="1"/>
</dbReference>
<evidence type="ECO:0000259" key="3">
    <source>
        <dbReference type="PROSITE" id="PS50222"/>
    </source>
</evidence>
<dbReference type="PROSITE" id="PS50222">
    <property type="entry name" value="EF_HAND_2"/>
    <property type="match status" value="1"/>
</dbReference>
<dbReference type="SUPFAM" id="SSF47473">
    <property type="entry name" value="EF-hand"/>
    <property type="match status" value="1"/>
</dbReference>
<dbReference type="SMART" id="SM00054">
    <property type="entry name" value="EFh"/>
    <property type="match status" value="1"/>
</dbReference>
<dbReference type="Gene3D" id="1.10.238.10">
    <property type="entry name" value="EF-hand"/>
    <property type="match status" value="1"/>
</dbReference>
<dbReference type="Proteomes" id="UP000612055">
    <property type="component" value="Unassembled WGS sequence"/>
</dbReference>
<evidence type="ECO:0000256" key="1">
    <source>
        <dbReference type="ARBA" id="ARBA00022837"/>
    </source>
</evidence>
<evidence type="ECO:0000256" key="2">
    <source>
        <dbReference type="SAM" id="Phobius"/>
    </source>
</evidence>
<dbReference type="OrthoDB" id="530586at2759"/>
<reference evidence="4" key="1">
    <citation type="journal article" date="2020" name="bioRxiv">
        <title>Comparative genomics of Chlamydomonas.</title>
        <authorList>
            <person name="Craig R.J."/>
            <person name="Hasan A.R."/>
            <person name="Ness R.W."/>
            <person name="Keightley P.D."/>
        </authorList>
    </citation>
    <scope>NUCLEOTIDE SEQUENCE</scope>
    <source>
        <strain evidence="4">CCAP 11/70</strain>
    </source>
</reference>
<proteinExistence type="predicted"/>
<organism evidence="4 5">
    <name type="scientific">Edaphochlamys debaryana</name>
    <dbReference type="NCBI Taxonomy" id="47281"/>
    <lineage>
        <taxon>Eukaryota</taxon>
        <taxon>Viridiplantae</taxon>
        <taxon>Chlorophyta</taxon>
        <taxon>core chlorophytes</taxon>
        <taxon>Chlorophyceae</taxon>
        <taxon>CS clade</taxon>
        <taxon>Chlamydomonadales</taxon>
        <taxon>Chlamydomonadales incertae sedis</taxon>
        <taxon>Edaphochlamys</taxon>
    </lineage>
</organism>